<dbReference type="SMART" id="SM00421">
    <property type="entry name" value="HTH_LUXR"/>
    <property type="match status" value="1"/>
</dbReference>
<protein>
    <submittedName>
        <fullName evidence="5">LuxR family transcriptional regulator</fullName>
    </submittedName>
</protein>
<evidence type="ECO:0000256" key="3">
    <source>
        <dbReference type="ARBA" id="ARBA00023163"/>
    </source>
</evidence>
<gene>
    <name evidence="5" type="ORF">GCM10020369_31400</name>
</gene>
<dbReference type="Pfam" id="PF25873">
    <property type="entry name" value="WHD_MalT"/>
    <property type="match status" value="1"/>
</dbReference>
<dbReference type="InterPro" id="IPR059106">
    <property type="entry name" value="WHD_MalT"/>
</dbReference>
<evidence type="ECO:0000313" key="5">
    <source>
        <dbReference type="EMBL" id="GAA3387757.1"/>
    </source>
</evidence>
<keyword evidence="3" id="KW-0804">Transcription</keyword>
<comment type="caution">
    <text evidence="5">The sequence shown here is derived from an EMBL/GenBank/DDBJ whole genome shotgun (WGS) entry which is preliminary data.</text>
</comment>
<sequence>MSNPPPLLAAKLDVPRLPSFHLPRPRLLRTLGTTTVTVITGAAGTGKTVLAAHWTRSGQAPGPVAWLRLDAEDNTPDVFWTFVLAALRAHLPRLDPVDRPLVVDRAFLGRLAGQLSERQKPVVLVLDRTDHHLRSRTIGRELDSLLRYAGDGLRLVLVGRGVRLLPLHHYQLADALTTLSTEDLALRPDETAELVALHGVRLDPSEVNRLHADTEGWITGVCLNARARRAAPADPGGARAAAHRAIGGFFRSEVLDALPGRVQELLLRNSLVRDVESGLADRLTARYTAAGVLDELVRADAFVRQIDLSTYRIHRLFREVLSEELSRRHPGLVRRLHQRAARWYAEHDRTADAVRHAALVRDWRYAAELVVPRGGVLAMLTSPRCEPSVATFAGLSAETVGAPVALVRAVAALTRYDFVTARGHARTARNLALAEADDVSAAARSTATSLEIVIGRLSGECDAAATADGEADVLAALLPSHYPADRNVRSFLVANLGAAHLWAGRHRTARVLLDQAAGDADPATSVGVHDALAQLALLDYADDLLGPAEAHAAASVTAAVRAGLPAAGQYGAASAALAGVALQRNDLPAVREHLARAITAAGSPHDPTTAVALALLRSRLSSGRGDGHRGLAALQVIRANAAGWHLPATVRSRLDLATAEGHLVLGELGVAEEYLRRIPAGAEQALGLARLALSRGDLRCAAGLLDDARTATNSPGALLRGALLRAEVAARGEQYDAACEALREALERARPDQQRRPFVLASAWIRPLLRGDSALAAEHAWLSCATDRSTSGPPSPTSAAAERLTNREVDVLRRLAQAQSTGDIAVDLHLSVNTVKSHLKSIYRKLGATGRSQAARRARELHLLDDSRDAG</sequence>
<evidence type="ECO:0000313" key="6">
    <source>
        <dbReference type="Proteomes" id="UP001501676"/>
    </source>
</evidence>
<feature type="domain" description="HTH luxR-type" evidence="4">
    <location>
        <begin position="797"/>
        <end position="862"/>
    </location>
</feature>
<dbReference type="EMBL" id="BAAAYN010000019">
    <property type="protein sequence ID" value="GAA3387757.1"/>
    <property type="molecule type" value="Genomic_DNA"/>
</dbReference>
<dbReference type="Pfam" id="PF13401">
    <property type="entry name" value="AAA_22"/>
    <property type="match status" value="1"/>
</dbReference>
<dbReference type="SUPFAM" id="SSF52540">
    <property type="entry name" value="P-loop containing nucleoside triphosphate hydrolases"/>
    <property type="match status" value="1"/>
</dbReference>
<dbReference type="PANTHER" id="PTHR44688">
    <property type="entry name" value="DNA-BINDING TRANSCRIPTIONAL ACTIVATOR DEVR_DOSR"/>
    <property type="match status" value="1"/>
</dbReference>
<evidence type="ECO:0000259" key="4">
    <source>
        <dbReference type="PROSITE" id="PS50043"/>
    </source>
</evidence>
<dbReference type="PRINTS" id="PR00038">
    <property type="entry name" value="HTHLUXR"/>
</dbReference>
<dbReference type="PANTHER" id="PTHR44688:SF16">
    <property type="entry name" value="DNA-BINDING TRANSCRIPTIONAL ACTIVATOR DEVR_DOSR"/>
    <property type="match status" value="1"/>
</dbReference>
<reference evidence="6" key="1">
    <citation type="journal article" date="2019" name="Int. J. Syst. Evol. Microbiol.">
        <title>The Global Catalogue of Microorganisms (GCM) 10K type strain sequencing project: providing services to taxonomists for standard genome sequencing and annotation.</title>
        <authorList>
            <consortium name="The Broad Institute Genomics Platform"/>
            <consortium name="The Broad Institute Genome Sequencing Center for Infectious Disease"/>
            <person name="Wu L."/>
            <person name="Ma J."/>
        </authorList>
    </citation>
    <scope>NUCLEOTIDE SEQUENCE [LARGE SCALE GENOMIC DNA]</scope>
    <source>
        <strain evidence="6">JCM 9458</strain>
    </source>
</reference>
<name>A0ABP6SX87_9ACTN</name>
<keyword evidence="1" id="KW-0805">Transcription regulation</keyword>
<accession>A0ABP6SX87</accession>
<dbReference type="Proteomes" id="UP001501676">
    <property type="component" value="Unassembled WGS sequence"/>
</dbReference>
<evidence type="ECO:0000256" key="1">
    <source>
        <dbReference type="ARBA" id="ARBA00023015"/>
    </source>
</evidence>
<dbReference type="RefSeq" id="WP_345728835.1">
    <property type="nucleotide sequence ID" value="NZ_BAAAYN010000019.1"/>
</dbReference>
<keyword evidence="6" id="KW-1185">Reference proteome</keyword>
<evidence type="ECO:0000256" key="2">
    <source>
        <dbReference type="ARBA" id="ARBA00023125"/>
    </source>
</evidence>
<dbReference type="InterPro" id="IPR036388">
    <property type="entry name" value="WH-like_DNA-bd_sf"/>
</dbReference>
<dbReference type="Gene3D" id="1.10.10.10">
    <property type="entry name" value="Winged helix-like DNA-binding domain superfamily/Winged helix DNA-binding domain"/>
    <property type="match status" value="1"/>
</dbReference>
<dbReference type="Gene3D" id="3.40.50.300">
    <property type="entry name" value="P-loop containing nucleotide triphosphate hydrolases"/>
    <property type="match status" value="1"/>
</dbReference>
<dbReference type="InterPro" id="IPR016032">
    <property type="entry name" value="Sig_transdc_resp-reg_C-effctor"/>
</dbReference>
<organism evidence="5 6">
    <name type="scientific">Cryptosporangium minutisporangium</name>
    <dbReference type="NCBI Taxonomy" id="113569"/>
    <lineage>
        <taxon>Bacteria</taxon>
        <taxon>Bacillati</taxon>
        <taxon>Actinomycetota</taxon>
        <taxon>Actinomycetes</taxon>
        <taxon>Cryptosporangiales</taxon>
        <taxon>Cryptosporangiaceae</taxon>
        <taxon>Cryptosporangium</taxon>
    </lineage>
</organism>
<dbReference type="InterPro" id="IPR027417">
    <property type="entry name" value="P-loop_NTPase"/>
</dbReference>
<dbReference type="CDD" id="cd06170">
    <property type="entry name" value="LuxR_C_like"/>
    <property type="match status" value="1"/>
</dbReference>
<dbReference type="Pfam" id="PF00196">
    <property type="entry name" value="GerE"/>
    <property type="match status" value="1"/>
</dbReference>
<dbReference type="PROSITE" id="PS50043">
    <property type="entry name" value="HTH_LUXR_2"/>
    <property type="match status" value="1"/>
</dbReference>
<proteinExistence type="predicted"/>
<dbReference type="InterPro" id="IPR000792">
    <property type="entry name" value="Tscrpt_reg_LuxR_C"/>
</dbReference>
<keyword evidence="2" id="KW-0238">DNA-binding</keyword>
<dbReference type="SUPFAM" id="SSF46894">
    <property type="entry name" value="C-terminal effector domain of the bipartite response regulators"/>
    <property type="match status" value="1"/>
</dbReference>
<dbReference type="InterPro" id="IPR049945">
    <property type="entry name" value="AAA_22"/>
</dbReference>